<keyword evidence="8" id="KW-0067">ATP-binding</keyword>
<dbReference type="Gene3D" id="1.10.1420.10">
    <property type="match status" value="1"/>
</dbReference>
<evidence type="ECO:0000256" key="4">
    <source>
        <dbReference type="ARBA" id="ARBA00006756"/>
    </source>
</evidence>
<organism evidence="16 17">
    <name type="scientific">Trichoderma lentiforme</name>
    <dbReference type="NCBI Taxonomy" id="1567552"/>
    <lineage>
        <taxon>Eukaryota</taxon>
        <taxon>Fungi</taxon>
        <taxon>Dikarya</taxon>
        <taxon>Ascomycota</taxon>
        <taxon>Pezizomycotina</taxon>
        <taxon>Sordariomycetes</taxon>
        <taxon>Hypocreomycetidae</taxon>
        <taxon>Hypocreales</taxon>
        <taxon>Hypocreaceae</taxon>
        <taxon>Trichoderma</taxon>
    </lineage>
</organism>
<dbReference type="SUPFAM" id="SSF52540">
    <property type="entry name" value="P-loop containing nucleoside triphosphate hydrolases"/>
    <property type="match status" value="1"/>
</dbReference>
<keyword evidence="17" id="KW-1185">Reference proteome</keyword>
<comment type="caution">
    <text evidence="16">The sequence shown here is derived from an EMBL/GenBank/DDBJ whole genome shotgun (WGS) entry which is preliminary data.</text>
</comment>
<dbReference type="Pfam" id="PF05192">
    <property type="entry name" value="MutS_III"/>
    <property type="match status" value="1"/>
</dbReference>
<feature type="domain" description="DNA mismatch repair protein MutS core" evidence="14">
    <location>
        <begin position="199"/>
        <end position="505"/>
    </location>
</feature>
<dbReference type="InterPro" id="IPR046364">
    <property type="entry name" value="Exo70_C"/>
</dbReference>
<dbReference type="GO" id="GO:0140664">
    <property type="term" value="F:ATP-dependent DNA damage sensor activity"/>
    <property type="evidence" value="ECO:0007669"/>
    <property type="project" value="InterPro"/>
</dbReference>
<dbReference type="CDD" id="cd03281">
    <property type="entry name" value="ABC_MSH5_euk"/>
    <property type="match status" value="1"/>
</dbReference>
<evidence type="ECO:0000256" key="3">
    <source>
        <dbReference type="ARBA" id="ARBA00006271"/>
    </source>
</evidence>
<dbReference type="Proteomes" id="UP000801864">
    <property type="component" value="Unassembled WGS sequence"/>
</dbReference>
<evidence type="ECO:0000256" key="7">
    <source>
        <dbReference type="ARBA" id="ARBA00022741"/>
    </source>
</evidence>
<evidence type="ECO:0000313" key="17">
    <source>
        <dbReference type="Proteomes" id="UP000801864"/>
    </source>
</evidence>
<dbReference type="SUPFAM" id="SSF48334">
    <property type="entry name" value="DNA repair protein MutS, domain III"/>
    <property type="match status" value="1"/>
</dbReference>
<dbReference type="PANTHER" id="PTHR11361:SF20">
    <property type="entry name" value="MUTS PROTEIN HOMOLOG 5"/>
    <property type="match status" value="1"/>
</dbReference>
<name>A0A9P5CIT9_9HYPO</name>
<keyword evidence="11" id="KW-0469">Meiosis</keyword>
<dbReference type="GO" id="GO:0051026">
    <property type="term" value="P:chiasma assembly"/>
    <property type="evidence" value="ECO:0007669"/>
    <property type="project" value="TreeGrafter"/>
</dbReference>
<dbReference type="GO" id="GO:0005694">
    <property type="term" value="C:chromosome"/>
    <property type="evidence" value="ECO:0007669"/>
    <property type="project" value="UniProtKB-SubCell"/>
</dbReference>
<feature type="domain" description="DNA mismatch repair proteins mutS family" evidence="15">
    <location>
        <begin position="527"/>
        <end position="724"/>
    </location>
</feature>
<evidence type="ECO:0000256" key="10">
    <source>
        <dbReference type="ARBA" id="ARBA00023242"/>
    </source>
</evidence>
<dbReference type="Gene3D" id="3.40.50.300">
    <property type="entry name" value="P-loop containing nucleotide triphosphate hydrolases"/>
    <property type="match status" value="1"/>
</dbReference>
<dbReference type="Pfam" id="PF20669">
    <property type="entry name" value="Exo70_N"/>
    <property type="match status" value="1"/>
</dbReference>
<dbReference type="InterPro" id="IPR000432">
    <property type="entry name" value="DNA_mismatch_repair_MutS_C"/>
</dbReference>
<dbReference type="FunFam" id="3.40.50.300:FF:001067">
    <property type="entry name" value="DNA mismatch repair protein MSH5"/>
    <property type="match status" value="1"/>
</dbReference>
<dbReference type="PANTHER" id="PTHR11361">
    <property type="entry name" value="DNA MISMATCH REPAIR PROTEIN MUTS FAMILY MEMBER"/>
    <property type="match status" value="1"/>
</dbReference>
<comment type="similarity">
    <text evidence="4">Belongs to the EXO70 family.</text>
</comment>
<dbReference type="GO" id="GO:0000145">
    <property type="term" value="C:exocyst"/>
    <property type="evidence" value="ECO:0007669"/>
    <property type="project" value="InterPro"/>
</dbReference>
<evidence type="ECO:0000256" key="13">
    <source>
        <dbReference type="ARBA" id="ARBA00077470"/>
    </source>
</evidence>
<evidence type="ECO:0000259" key="14">
    <source>
        <dbReference type="SMART" id="SM00533"/>
    </source>
</evidence>
<evidence type="ECO:0000256" key="11">
    <source>
        <dbReference type="ARBA" id="ARBA00023254"/>
    </source>
</evidence>
<comment type="subcellular location">
    <subcellularLocation>
        <location evidence="2">Chromosome</location>
    </subcellularLocation>
    <subcellularLocation>
        <location evidence="1">Nucleus</location>
    </subcellularLocation>
</comment>
<dbReference type="GO" id="GO:0030983">
    <property type="term" value="F:mismatched DNA binding"/>
    <property type="evidence" value="ECO:0007669"/>
    <property type="project" value="InterPro"/>
</dbReference>
<evidence type="ECO:0000256" key="1">
    <source>
        <dbReference type="ARBA" id="ARBA00004123"/>
    </source>
</evidence>
<dbReference type="GO" id="GO:0005546">
    <property type="term" value="F:phosphatidylinositol-4,5-bisphosphate binding"/>
    <property type="evidence" value="ECO:0007669"/>
    <property type="project" value="InterPro"/>
</dbReference>
<keyword evidence="9" id="KW-0238">DNA-binding</keyword>
<dbReference type="Gene3D" id="1.20.1280.170">
    <property type="entry name" value="Exocyst complex component Exo70"/>
    <property type="match status" value="1"/>
</dbReference>
<dbReference type="SMART" id="SM00533">
    <property type="entry name" value="MUTSd"/>
    <property type="match status" value="1"/>
</dbReference>
<evidence type="ECO:0000256" key="12">
    <source>
        <dbReference type="ARBA" id="ARBA00073549"/>
    </source>
</evidence>
<protein>
    <recommendedName>
        <fullName evidence="12">DNA mismatch repair protein MSH5</fullName>
    </recommendedName>
    <alternativeName>
        <fullName evidence="13">MutS protein homolog 5</fullName>
    </alternativeName>
</protein>
<keyword evidence="7" id="KW-0547">Nucleotide-binding</keyword>
<evidence type="ECO:0000313" key="16">
    <source>
        <dbReference type="EMBL" id="KAF3077429.1"/>
    </source>
</evidence>
<dbReference type="InterPro" id="IPR045076">
    <property type="entry name" value="MutS"/>
</dbReference>
<keyword evidence="5" id="KW-0813">Transport</keyword>
<proteinExistence type="inferred from homology"/>
<evidence type="ECO:0000256" key="5">
    <source>
        <dbReference type="ARBA" id="ARBA00022448"/>
    </source>
</evidence>
<evidence type="ECO:0000256" key="2">
    <source>
        <dbReference type="ARBA" id="ARBA00004286"/>
    </source>
</evidence>
<dbReference type="EMBL" id="QLNT01000001">
    <property type="protein sequence ID" value="KAF3077429.1"/>
    <property type="molecule type" value="Genomic_DNA"/>
</dbReference>
<dbReference type="GO" id="GO:0006887">
    <property type="term" value="P:exocytosis"/>
    <property type="evidence" value="ECO:0007669"/>
    <property type="project" value="InterPro"/>
</dbReference>
<evidence type="ECO:0000256" key="9">
    <source>
        <dbReference type="ARBA" id="ARBA00023125"/>
    </source>
</evidence>
<dbReference type="GO" id="GO:0006298">
    <property type="term" value="P:mismatch repair"/>
    <property type="evidence" value="ECO:0007669"/>
    <property type="project" value="InterPro"/>
</dbReference>
<reference evidence="16 17" key="1">
    <citation type="submission" date="2018-06" db="EMBL/GenBank/DDBJ databases">
        <title>Genome analysis of cellulolytic fungus Trichoderma lentiforme CFAM-422.</title>
        <authorList>
            <person name="Steindorff A.S."/>
            <person name="Formighieri E.F."/>
            <person name="Midorikawa G.E.O."/>
            <person name="Tamietti M.S."/>
            <person name="Ramos E.Z."/>
            <person name="Silva A.S."/>
            <person name="Bon E.P.S."/>
            <person name="Mendes T.D."/>
            <person name="Damaso M.C.T."/>
            <person name="Favaro L.C.L."/>
        </authorList>
    </citation>
    <scope>NUCLEOTIDE SEQUENCE [LARGE SCALE GENOMIC DNA]</scope>
    <source>
        <strain evidence="16 17">CFAM-422</strain>
    </source>
</reference>
<dbReference type="InterPro" id="IPR007696">
    <property type="entry name" value="DNA_mismatch_repair_MutS_core"/>
</dbReference>
<dbReference type="InterPro" id="IPR016159">
    <property type="entry name" value="Cullin_repeat-like_dom_sf"/>
</dbReference>
<dbReference type="InterPro" id="IPR036187">
    <property type="entry name" value="DNA_mismatch_repair_MutS_sf"/>
</dbReference>
<evidence type="ECO:0000259" key="15">
    <source>
        <dbReference type="SMART" id="SM00534"/>
    </source>
</evidence>
<keyword evidence="6" id="KW-0158">Chromosome</keyword>
<accession>A0A9P5CIT9</accession>
<sequence>MEAAEDVAGDQDTGTHDLEESIVAIDVRDKKMMGCSIFSTADGVLKIANDIPMVNENVAEQFLNFAQATTILMSRRVPETILAFVEKHVERNAEAPRTPDRQEPHCMKLIRCGSLIDLDSVASLSCAGAIFTELHRRRSLASSLSSSITENRFNVVSITMFNLLDHVFISEESLLSLQIINHESHPNSQAWSVDSSAGKENLSIYGLLHPLASTPQGRTHLRHMFLNPTSNLDIIADRQRIISMLLEPNNEEKTRRAVSIGTLRRFASQSLKLREVAIALSGPNQGSIIRKIIDGLPPLAFNQVGSMIDRVVNFDETKFQQRYSVKPGIDVELDALKRQYDGMNSLLTEVANSVTQDLPTWARRHIKSCIFLPQLGFLTVVEQDSQQTNGGFDLECSNDGQWKKSFVDNEKAYYKNRHMTDLDNQYGDIYSQISEDREVEVMQKLAVDIIAQENTLLAAATICGEFDALLALAIGATKYGWNAPQMTTENIIDIKGGRHPLQELLAPSFIPNDCLIGDDNTTPGRRVQALVLTGPNQSGKSVYIRQVAAIVYLAHIGSYVPADKAVIGTVDKILTRISSRESVSSTGSTFALDLKQVSHAMKYATSRSLIILDEFGNGTTADDGVGMFTAMLDYFLSSAAQSPKVLAATHFYEIFANGYLNHHSQLALAHMEVRIDTNAVDAEDKVIYLFKLVEGYSSTSLGSQCARISGIPEIITDRAEVIGELLSRNKDLTYNWSKGIDEEADFNHVYQEIEDSYRSANLPLAPGYVTPPALRIVDDIALQLSSFSSSRISVARVMAIGALSNSTYHAIDEEARAEVDVLNSRLDRTTQLTKKIQASLGRLEATGQSVRDVAGPLNGETRRLQTLSKNVESVLAAIDRLRQPSDSKDDEEQIIRSGPEKAGLSNYLASIKRLSISYKEMQTSNLRANQGTMNDLTRLIKLGNTQLENHFDKILRGETPRSLEPLHYITKDKPFPVLSQDKIARLGLIYSHVAGNYANGFESSVAKIYADIRGPYLSASLANLAAASVNTAKKKNPGDIYQAGANGIGTYTQAMEGIFIAEYDNICSIFTREDWGPILQATCQAAVTELARTLRELNTHIKSHLTTDCYMAYEVTEIISGLSNNLDKRTGELKGSLSAALKPVRETAKSSLAELLEETKRKIGNLQTLPTDGAASPIVAETMQRLNSMVEFLRPISSIMISLGDGGWKPGAAANGRTTEGIPSLASFDVGADGKDLFAKYCLDTIEVLLSSLDQKARVLLRSKSLLGVFLANSVVVIDHTIRSSELGPLLDGRLDSLDQWRKKATVMYTDICRDISVYLFDTIHTNRTKRPTSGHADTADSASVVKGLNSKDKDKIKEKFTQFNNAFDDMVGKHKSYSMDREVRAMFGQDIRQKLQPLYERFWDRYHEIDKGKGKYVKYDKQSIAGVFMSLAS</sequence>
<dbReference type="SMART" id="SM00534">
    <property type="entry name" value="MUTSac"/>
    <property type="match status" value="1"/>
</dbReference>
<dbReference type="GO" id="GO:0005634">
    <property type="term" value="C:nucleus"/>
    <property type="evidence" value="ECO:0007669"/>
    <property type="project" value="UniProtKB-SubCell"/>
</dbReference>
<gene>
    <name evidence="16" type="ORF">CFAM422_000913</name>
</gene>
<comment type="similarity">
    <text evidence="3">Belongs to the DNA mismatch repair MutS family.</text>
</comment>
<dbReference type="Pfam" id="PF00488">
    <property type="entry name" value="MutS_V"/>
    <property type="match status" value="1"/>
</dbReference>
<dbReference type="Pfam" id="PF03081">
    <property type="entry name" value="Exo70_C"/>
    <property type="match status" value="1"/>
</dbReference>
<dbReference type="InterPro" id="IPR027417">
    <property type="entry name" value="P-loop_NTPase"/>
</dbReference>
<evidence type="ECO:0000256" key="6">
    <source>
        <dbReference type="ARBA" id="ARBA00022454"/>
    </source>
</evidence>
<dbReference type="GO" id="GO:0005524">
    <property type="term" value="F:ATP binding"/>
    <property type="evidence" value="ECO:0007669"/>
    <property type="project" value="UniProtKB-KW"/>
</dbReference>
<dbReference type="SUPFAM" id="SSF74788">
    <property type="entry name" value="Cullin repeat-like"/>
    <property type="match status" value="1"/>
</dbReference>
<evidence type="ECO:0000256" key="8">
    <source>
        <dbReference type="ARBA" id="ARBA00022840"/>
    </source>
</evidence>
<keyword evidence="10" id="KW-0539">Nucleus</keyword>